<evidence type="ECO:0000313" key="3">
    <source>
        <dbReference type="Proteomes" id="UP000015464"/>
    </source>
</evidence>
<proteinExistence type="predicted"/>
<keyword evidence="3" id="KW-1185">Reference proteome</keyword>
<feature type="transmembrane region" description="Helical" evidence="1">
    <location>
        <begin position="98"/>
        <end position="119"/>
    </location>
</feature>
<feature type="transmembrane region" description="Helical" evidence="1">
    <location>
        <begin position="186"/>
        <end position="205"/>
    </location>
</feature>
<dbReference type="OrthoDB" id="5489084at2759"/>
<evidence type="ECO:0000313" key="2">
    <source>
        <dbReference type="EMBL" id="EPY51885.1"/>
    </source>
</evidence>
<protein>
    <submittedName>
        <fullName evidence="2">Uncharacterized protein</fullName>
    </submittedName>
</protein>
<name>S9W1L2_SCHCR</name>
<dbReference type="AlphaFoldDB" id="S9W1L2"/>
<dbReference type="HOGENOM" id="CLU_098039_0_0_1"/>
<keyword evidence="1" id="KW-1133">Transmembrane helix</keyword>
<dbReference type="RefSeq" id="XP_013023270.1">
    <property type="nucleotide sequence ID" value="XM_013167816.1"/>
</dbReference>
<dbReference type="GeneID" id="25034639"/>
<reference evidence="2 3" key="1">
    <citation type="journal article" date="2011" name="Science">
        <title>Comparative functional genomics of the fission yeasts.</title>
        <authorList>
            <person name="Rhind N."/>
            <person name="Chen Z."/>
            <person name="Yassour M."/>
            <person name="Thompson D.A."/>
            <person name="Haas B.J."/>
            <person name="Habib N."/>
            <person name="Wapinski I."/>
            <person name="Roy S."/>
            <person name="Lin M.F."/>
            <person name="Heiman D.I."/>
            <person name="Young S.K."/>
            <person name="Furuya K."/>
            <person name="Guo Y."/>
            <person name="Pidoux A."/>
            <person name="Chen H.M."/>
            <person name="Robbertse B."/>
            <person name="Goldberg J.M."/>
            <person name="Aoki K."/>
            <person name="Bayne E.H."/>
            <person name="Berlin A.M."/>
            <person name="Desjardins C.A."/>
            <person name="Dobbs E."/>
            <person name="Dukaj L."/>
            <person name="Fan L."/>
            <person name="FitzGerald M.G."/>
            <person name="French C."/>
            <person name="Gujja S."/>
            <person name="Hansen K."/>
            <person name="Keifenheim D."/>
            <person name="Levin J.Z."/>
            <person name="Mosher R.A."/>
            <person name="Mueller C.A."/>
            <person name="Pfiffner J."/>
            <person name="Priest M."/>
            <person name="Russ C."/>
            <person name="Smialowska A."/>
            <person name="Swoboda P."/>
            <person name="Sykes S.M."/>
            <person name="Vaughn M."/>
            <person name="Vengrova S."/>
            <person name="Yoder R."/>
            <person name="Zeng Q."/>
            <person name="Allshire R."/>
            <person name="Baulcombe D."/>
            <person name="Birren B.W."/>
            <person name="Brown W."/>
            <person name="Ekwall K."/>
            <person name="Kellis M."/>
            <person name="Leatherwood J."/>
            <person name="Levin H."/>
            <person name="Margalit H."/>
            <person name="Martienssen R."/>
            <person name="Nieduszynski C.A."/>
            <person name="Spatafora J.W."/>
            <person name="Friedman N."/>
            <person name="Dalgaard J.Z."/>
            <person name="Baumann P."/>
            <person name="Niki H."/>
            <person name="Regev A."/>
            <person name="Nusbaum C."/>
        </authorList>
    </citation>
    <scope>NUCLEOTIDE SEQUENCE [LARGE SCALE GENOMIC DNA]</scope>
    <source>
        <strain evidence="3">OY26 / ATCC MYA-4695 / CBS 11777 / NBRC 106824 / NRRL Y48691</strain>
    </source>
</reference>
<gene>
    <name evidence="2" type="ORF">SPOG_00307</name>
</gene>
<dbReference type="Proteomes" id="UP000015464">
    <property type="component" value="Unassembled WGS sequence"/>
</dbReference>
<organism evidence="2 3">
    <name type="scientific">Schizosaccharomyces cryophilus (strain OY26 / ATCC MYA-4695 / CBS 11777 / NBRC 106824 / NRRL Y48691)</name>
    <name type="common">Fission yeast</name>
    <dbReference type="NCBI Taxonomy" id="653667"/>
    <lineage>
        <taxon>Eukaryota</taxon>
        <taxon>Fungi</taxon>
        <taxon>Dikarya</taxon>
        <taxon>Ascomycota</taxon>
        <taxon>Taphrinomycotina</taxon>
        <taxon>Schizosaccharomycetes</taxon>
        <taxon>Schizosaccharomycetales</taxon>
        <taxon>Schizosaccharomycetaceae</taxon>
        <taxon>Schizosaccharomyces</taxon>
    </lineage>
</organism>
<dbReference type="OMA" id="LLMIWAT"/>
<evidence type="ECO:0000256" key="1">
    <source>
        <dbReference type="SAM" id="Phobius"/>
    </source>
</evidence>
<keyword evidence="1" id="KW-0472">Membrane</keyword>
<accession>S9W1L2</accession>
<dbReference type="EMBL" id="KE546990">
    <property type="protein sequence ID" value="EPY51885.1"/>
    <property type="molecule type" value="Genomic_DNA"/>
</dbReference>
<sequence>MAEEKLKLDSSDFTAHNQSNVYNVDLEKGLCLDTQQDINKSSYSTSLKCNNRKKTIMNESQNFIALIKKYHEEILKQLSLRFPDNVVIKDRNCHLTVILFYSLMCTLAISNSFELLSWLEYSWTLLGPLLMIWATLYALFYFLSSLAVVVVRTAAQVIMYILIIGGAFIGALIIGVGALIGAAGVFLIGLLCWGFYNILVFCLGMEFECSAENTGSSTLPRYLAKG</sequence>
<feature type="transmembrane region" description="Helical" evidence="1">
    <location>
        <begin position="157"/>
        <end position="180"/>
    </location>
</feature>
<keyword evidence="1" id="KW-0812">Transmembrane</keyword>
<feature type="transmembrane region" description="Helical" evidence="1">
    <location>
        <begin position="125"/>
        <end position="150"/>
    </location>
</feature>